<protein>
    <submittedName>
        <fullName evidence="2">Uncharacterized protein</fullName>
    </submittedName>
</protein>
<gene>
    <name evidence="2" type="ORF">SAMN06269173_110155</name>
</gene>
<feature type="compositionally biased region" description="Polar residues" evidence="1">
    <location>
        <begin position="19"/>
        <end position="30"/>
    </location>
</feature>
<evidence type="ECO:0000313" key="2">
    <source>
        <dbReference type="EMBL" id="SNR89868.1"/>
    </source>
</evidence>
<sequence length="94" mass="9991">MSKEPRSSTFSVGQRVEASHSNPKYNQRQGPITEKVGGGVYAVRFAERTRTVAKRTVTDPAETKNFKLGSLQLVAAAQAPDGEPGAAVQGTLFG</sequence>
<evidence type="ECO:0000313" key="3">
    <source>
        <dbReference type="Proteomes" id="UP000198310"/>
    </source>
</evidence>
<keyword evidence="3" id="KW-1185">Reference proteome</keyword>
<proteinExistence type="predicted"/>
<dbReference type="RefSeq" id="WP_089333825.1">
    <property type="nucleotide sequence ID" value="NZ_FZNS01000010.1"/>
</dbReference>
<organism evidence="2 3">
    <name type="scientific">Hymenobacter mucosus</name>
    <dbReference type="NCBI Taxonomy" id="1411120"/>
    <lineage>
        <taxon>Bacteria</taxon>
        <taxon>Pseudomonadati</taxon>
        <taxon>Bacteroidota</taxon>
        <taxon>Cytophagia</taxon>
        <taxon>Cytophagales</taxon>
        <taxon>Hymenobacteraceae</taxon>
        <taxon>Hymenobacter</taxon>
    </lineage>
</organism>
<dbReference type="AlphaFoldDB" id="A0A239A435"/>
<name>A0A239A435_9BACT</name>
<accession>A0A239A435</accession>
<dbReference type="EMBL" id="FZNS01000010">
    <property type="protein sequence ID" value="SNR89868.1"/>
    <property type="molecule type" value="Genomic_DNA"/>
</dbReference>
<evidence type="ECO:0000256" key="1">
    <source>
        <dbReference type="SAM" id="MobiDB-lite"/>
    </source>
</evidence>
<feature type="region of interest" description="Disordered" evidence="1">
    <location>
        <begin position="1"/>
        <end position="33"/>
    </location>
</feature>
<reference evidence="3" key="1">
    <citation type="submission" date="2017-06" db="EMBL/GenBank/DDBJ databases">
        <authorList>
            <person name="Varghese N."/>
            <person name="Submissions S."/>
        </authorList>
    </citation>
    <scope>NUCLEOTIDE SEQUENCE [LARGE SCALE GENOMIC DNA]</scope>
    <source>
        <strain evidence="3">DSM 28041</strain>
    </source>
</reference>
<dbReference type="Proteomes" id="UP000198310">
    <property type="component" value="Unassembled WGS sequence"/>
</dbReference>